<name>A0A8J5KR30_ZINOF</name>
<keyword evidence="6 7" id="KW-0968">Cytoplasmic vesicle</keyword>
<evidence type="ECO:0000313" key="10">
    <source>
        <dbReference type="EMBL" id="KAG6488777.1"/>
    </source>
</evidence>
<protein>
    <recommendedName>
        <fullName evidence="7">Clathrin light chain</fullName>
    </recommendedName>
</protein>
<dbReference type="AlphaFoldDB" id="A0A8J5KR30"/>
<comment type="caution">
    <text evidence="10">The sequence shown here is derived from an EMBL/GenBank/DDBJ whole genome shotgun (WGS) entry which is preliminary data.</text>
</comment>
<evidence type="ECO:0000256" key="8">
    <source>
        <dbReference type="SAM" id="Coils"/>
    </source>
</evidence>
<comment type="similarity">
    <text evidence="3 7">Belongs to the clathrin light chain family.</text>
</comment>
<dbReference type="GO" id="GO:0072583">
    <property type="term" value="P:clathrin-dependent endocytosis"/>
    <property type="evidence" value="ECO:0007669"/>
    <property type="project" value="TreeGrafter"/>
</dbReference>
<sequence length="367" mass="39743">MISVEREGGEERSNSLPVPGMTSSLDNFGIDGDDISASVPGGSGIARPFDDGYLGYDPRLPSQRFDAFSTFSPSDDADPSVDHLPLGSQGFPADVASSAGFGLQPEDVPIHHHPAFGGGGDSIPPSPEGYGFSAEAAPFANGMSYGVENGEIFTSDGPILPDPDEMQLEEGFILREWRRQNAILLEEKERKEKELRNEIFIEAENFKKAFYEKRKLNCETNKVQNREKEKLYIANQEKFHANADKQYWKSIAELIPHEIANIEKRGKKDKDKKPSIVVIQGPKPGKPTDLSRLRQILVKLKHNPPPHMKPPTPPASTEAKDGTSAAGKKPASSASDAEANGPSVSAKIDTSAAEGQAVKTPELVATA</sequence>
<feature type="coiled-coil region" evidence="8">
    <location>
        <begin position="174"/>
        <end position="205"/>
    </location>
</feature>
<feature type="compositionally biased region" description="Low complexity" evidence="9">
    <location>
        <begin position="324"/>
        <end position="337"/>
    </location>
</feature>
<evidence type="ECO:0000256" key="6">
    <source>
        <dbReference type="ARBA" id="ARBA00023329"/>
    </source>
</evidence>
<evidence type="ECO:0000256" key="3">
    <source>
        <dbReference type="ARBA" id="ARBA00005263"/>
    </source>
</evidence>
<feature type="compositionally biased region" description="Basic and acidic residues" evidence="9">
    <location>
        <begin position="1"/>
        <end position="13"/>
    </location>
</feature>
<dbReference type="PANTHER" id="PTHR10639:SF7">
    <property type="entry name" value="CLATHRIN LIGHT CHAIN"/>
    <property type="match status" value="1"/>
</dbReference>
<evidence type="ECO:0000256" key="4">
    <source>
        <dbReference type="ARBA" id="ARBA00023136"/>
    </source>
</evidence>
<evidence type="ECO:0000313" key="11">
    <source>
        <dbReference type="Proteomes" id="UP000734854"/>
    </source>
</evidence>
<dbReference type="GO" id="GO:0030130">
    <property type="term" value="C:clathrin coat of trans-Golgi network vesicle"/>
    <property type="evidence" value="ECO:0007669"/>
    <property type="project" value="InterPro"/>
</dbReference>
<evidence type="ECO:0000256" key="5">
    <source>
        <dbReference type="ARBA" id="ARBA00023176"/>
    </source>
</evidence>
<keyword evidence="11" id="KW-1185">Reference proteome</keyword>
<accession>A0A8J5KR30</accession>
<reference evidence="10 11" key="1">
    <citation type="submission" date="2020-08" db="EMBL/GenBank/DDBJ databases">
        <title>Plant Genome Project.</title>
        <authorList>
            <person name="Zhang R.-G."/>
        </authorList>
    </citation>
    <scope>NUCLEOTIDE SEQUENCE [LARGE SCALE GENOMIC DNA]</scope>
    <source>
        <tissue evidence="10">Rhizome</tissue>
    </source>
</reference>
<keyword evidence="8" id="KW-0175">Coiled coil</keyword>
<evidence type="ECO:0000256" key="9">
    <source>
        <dbReference type="SAM" id="MobiDB-lite"/>
    </source>
</evidence>
<dbReference type="OrthoDB" id="782264at2759"/>
<comment type="function">
    <text evidence="1 7">Clathrin is the major protein of the polyhedral coat of coated pits and vesicles.</text>
</comment>
<dbReference type="PANTHER" id="PTHR10639">
    <property type="entry name" value="CLATHRIN LIGHT CHAIN"/>
    <property type="match status" value="1"/>
</dbReference>
<feature type="compositionally biased region" description="Basic and acidic residues" evidence="9">
    <location>
        <begin position="264"/>
        <end position="274"/>
    </location>
</feature>
<dbReference type="EMBL" id="JACMSC010000014">
    <property type="protein sequence ID" value="KAG6488777.1"/>
    <property type="molecule type" value="Genomic_DNA"/>
</dbReference>
<dbReference type="InterPro" id="IPR000996">
    <property type="entry name" value="Clathrin_L-chain"/>
</dbReference>
<comment type="subcellular location">
    <subcellularLocation>
        <location evidence="2 7">Cytoplasmic vesicle membrane</location>
        <topology evidence="2 7">Peripheral membrane protein</topology>
        <orientation evidence="2 7">Cytoplasmic side</orientation>
    </subcellularLocation>
    <subcellularLocation>
        <location evidence="7">Membrane</location>
        <location evidence="7">Coated pit</location>
        <topology evidence="7">Peripheral membrane protein</topology>
        <orientation evidence="7">Cytoplasmic side</orientation>
    </subcellularLocation>
    <text evidence="7">Cytoplasmic face of coated pits and vesicles.</text>
</comment>
<dbReference type="Proteomes" id="UP000734854">
    <property type="component" value="Unassembled WGS sequence"/>
</dbReference>
<keyword evidence="5 7" id="KW-0168">Coated pit</keyword>
<dbReference type="GO" id="GO:0005198">
    <property type="term" value="F:structural molecule activity"/>
    <property type="evidence" value="ECO:0007669"/>
    <property type="project" value="InterPro"/>
</dbReference>
<dbReference type="GO" id="GO:0032050">
    <property type="term" value="F:clathrin heavy chain binding"/>
    <property type="evidence" value="ECO:0007669"/>
    <property type="project" value="TreeGrafter"/>
</dbReference>
<feature type="region of interest" description="Disordered" evidence="9">
    <location>
        <begin position="1"/>
        <end position="53"/>
    </location>
</feature>
<evidence type="ECO:0000256" key="7">
    <source>
        <dbReference type="RuleBase" id="RU363137"/>
    </source>
</evidence>
<evidence type="ECO:0000256" key="1">
    <source>
        <dbReference type="ARBA" id="ARBA00003913"/>
    </source>
</evidence>
<proteinExistence type="inferred from homology"/>
<dbReference type="GO" id="GO:0006886">
    <property type="term" value="P:intracellular protein transport"/>
    <property type="evidence" value="ECO:0007669"/>
    <property type="project" value="InterPro"/>
</dbReference>
<feature type="compositionally biased region" description="Pro residues" evidence="9">
    <location>
        <begin position="305"/>
        <end position="314"/>
    </location>
</feature>
<organism evidence="10 11">
    <name type="scientific">Zingiber officinale</name>
    <name type="common">Ginger</name>
    <name type="synonym">Amomum zingiber</name>
    <dbReference type="NCBI Taxonomy" id="94328"/>
    <lineage>
        <taxon>Eukaryota</taxon>
        <taxon>Viridiplantae</taxon>
        <taxon>Streptophyta</taxon>
        <taxon>Embryophyta</taxon>
        <taxon>Tracheophyta</taxon>
        <taxon>Spermatophyta</taxon>
        <taxon>Magnoliopsida</taxon>
        <taxon>Liliopsida</taxon>
        <taxon>Zingiberales</taxon>
        <taxon>Zingiberaceae</taxon>
        <taxon>Zingiber</taxon>
    </lineage>
</organism>
<feature type="region of interest" description="Disordered" evidence="9">
    <location>
        <begin position="264"/>
        <end position="367"/>
    </location>
</feature>
<dbReference type="Pfam" id="PF01086">
    <property type="entry name" value="Clathrin_lg_ch"/>
    <property type="match status" value="1"/>
</dbReference>
<gene>
    <name evidence="10" type="ORF">ZIOFF_050026</name>
</gene>
<evidence type="ECO:0000256" key="2">
    <source>
        <dbReference type="ARBA" id="ARBA00004180"/>
    </source>
</evidence>
<keyword evidence="4 7" id="KW-0472">Membrane</keyword>
<dbReference type="GO" id="GO:0030132">
    <property type="term" value="C:clathrin coat of coated pit"/>
    <property type="evidence" value="ECO:0007669"/>
    <property type="project" value="InterPro"/>
</dbReference>